<proteinExistence type="inferred from homology"/>
<dbReference type="PANTHER" id="PTHR43639">
    <property type="entry name" value="OXIDOREDUCTASE, SHORT-CHAIN DEHYDROGENASE/REDUCTASE FAMILY (AFU_ORTHOLOGUE AFUA_5G02870)"/>
    <property type="match status" value="1"/>
</dbReference>
<evidence type="ECO:0000256" key="2">
    <source>
        <dbReference type="ARBA" id="ARBA00023002"/>
    </source>
</evidence>
<dbReference type="Proteomes" id="UP001348149">
    <property type="component" value="Unassembled WGS sequence"/>
</dbReference>
<dbReference type="RefSeq" id="WP_326298577.1">
    <property type="nucleotide sequence ID" value="NZ_JAYLLH010000025.1"/>
</dbReference>
<dbReference type="EC" id="1.-.-.-" evidence="3"/>
<keyword evidence="2 3" id="KW-0560">Oxidoreductase</keyword>
<accession>A0ABU6HK11</accession>
<protein>
    <submittedName>
        <fullName evidence="3">SDR family oxidoreductase</fullName>
        <ecNumber evidence="3">1.-.-.-</ecNumber>
    </submittedName>
</protein>
<evidence type="ECO:0000313" key="4">
    <source>
        <dbReference type="Proteomes" id="UP001348149"/>
    </source>
</evidence>
<dbReference type="EMBL" id="JAYLLH010000025">
    <property type="protein sequence ID" value="MEC3862651.1"/>
    <property type="molecule type" value="Genomic_DNA"/>
</dbReference>
<dbReference type="SUPFAM" id="SSF51735">
    <property type="entry name" value="NAD(P)-binding Rossmann-fold domains"/>
    <property type="match status" value="1"/>
</dbReference>
<evidence type="ECO:0000313" key="3">
    <source>
        <dbReference type="EMBL" id="MEC3862651.1"/>
    </source>
</evidence>
<gene>
    <name evidence="3" type="ORF">VK792_15275</name>
</gene>
<dbReference type="CDD" id="cd05233">
    <property type="entry name" value="SDR_c"/>
    <property type="match status" value="1"/>
</dbReference>
<dbReference type="GO" id="GO:0016491">
    <property type="term" value="F:oxidoreductase activity"/>
    <property type="evidence" value="ECO:0007669"/>
    <property type="project" value="UniProtKB-KW"/>
</dbReference>
<dbReference type="PRINTS" id="PR00081">
    <property type="entry name" value="GDHRDH"/>
</dbReference>
<name>A0ABU6HK11_9RHOB</name>
<reference evidence="3 4" key="1">
    <citation type="submission" date="2024-01" db="EMBL/GenBank/DDBJ databases">
        <title>Mesobacterium rodlantinim sp. nov., isolated from shallow sea hydrothermal systems off Kueishantao Island.</title>
        <authorList>
            <person name="Su Z."/>
            <person name="Tang K."/>
        </authorList>
    </citation>
    <scope>NUCLEOTIDE SEQUENCE [LARGE SCALE GENOMIC DNA]</scope>
    <source>
        <strain evidence="3 4">TK19101</strain>
    </source>
</reference>
<organism evidence="3 4">
    <name type="scientific">Mesobacterium hydrothermale</name>
    <dbReference type="NCBI Taxonomy" id="3111907"/>
    <lineage>
        <taxon>Bacteria</taxon>
        <taxon>Pseudomonadati</taxon>
        <taxon>Pseudomonadota</taxon>
        <taxon>Alphaproteobacteria</taxon>
        <taxon>Rhodobacterales</taxon>
        <taxon>Roseobacteraceae</taxon>
        <taxon>Mesobacterium</taxon>
    </lineage>
</organism>
<dbReference type="Gene3D" id="3.40.50.720">
    <property type="entry name" value="NAD(P)-binding Rossmann-like Domain"/>
    <property type="match status" value="1"/>
</dbReference>
<dbReference type="PANTHER" id="PTHR43639:SF1">
    <property type="entry name" value="SHORT-CHAIN DEHYDROGENASE_REDUCTASE FAMILY PROTEIN"/>
    <property type="match status" value="1"/>
</dbReference>
<comment type="similarity">
    <text evidence="1">Belongs to the short-chain dehydrogenases/reductases (SDR) family.</text>
</comment>
<sequence>MTDQFASYPSLRGKTVFVTGGASGIGAEIVRGFAQNGANVGFLDFDKGAARGLIPSLPGNHAYSRCDLRDIDALRKGFADLKEALGPADVLVNNAARDDRHDWQTVTPEYWDERQATNLRHMFFAIQAVAPDMIAKGSGAIINMGSNSWREAVGGMPAYTTAKAAVHGLTRGMARDLGRYRIRVNTVVPGWIMTQRQKDLWVTPESIEKHRARQCLPDLIEPVYVARMVLFLASDDASMCTANEYMVEAGSI</sequence>
<dbReference type="PRINTS" id="PR00080">
    <property type="entry name" value="SDRFAMILY"/>
</dbReference>
<dbReference type="InterPro" id="IPR020904">
    <property type="entry name" value="Sc_DH/Rdtase_CS"/>
</dbReference>
<dbReference type="InterPro" id="IPR036291">
    <property type="entry name" value="NAD(P)-bd_dom_sf"/>
</dbReference>
<comment type="caution">
    <text evidence="3">The sequence shown here is derived from an EMBL/GenBank/DDBJ whole genome shotgun (WGS) entry which is preliminary data.</text>
</comment>
<keyword evidence="4" id="KW-1185">Reference proteome</keyword>
<dbReference type="PROSITE" id="PS00061">
    <property type="entry name" value="ADH_SHORT"/>
    <property type="match status" value="1"/>
</dbReference>
<evidence type="ECO:0000256" key="1">
    <source>
        <dbReference type="ARBA" id="ARBA00006484"/>
    </source>
</evidence>
<dbReference type="Pfam" id="PF13561">
    <property type="entry name" value="adh_short_C2"/>
    <property type="match status" value="1"/>
</dbReference>
<dbReference type="InterPro" id="IPR002347">
    <property type="entry name" value="SDR_fam"/>
</dbReference>